<evidence type="ECO:0000313" key="1">
    <source>
        <dbReference type="EMBL" id="EDS04308.1"/>
    </source>
</evidence>
<dbReference type="Proteomes" id="UP000005819">
    <property type="component" value="Unassembled WGS sequence"/>
</dbReference>
<dbReference type="AlphaFoldDB" id="B0MU61"/>
<dbReference type="EMBL" id="ABFK02000016">
    <property type="protein sequence ID" value="EDS04308.1"/>
    <property type="molecule type" value="Genomic_DNA"/>
</dbReference>
<sequence length="39" mass="4818">MPLKQHHNTELLKDRRTTNDKIVKINLFRFISRENQIRL</sequence>
<comment type="caution">
    <text evidence="1">The sequence shown here is derived from an EMBL/GenBank/DDBJ whole genome shotgun (WGS) entry which is preliminary data.</text>
</comment>
<reference evidence="1" key="2">
    <citation type="submission" date="2013-09" db="EMBL/GenBank/DDBJ databases">
        <title>Draft genome sequence of Alistipes putredinis (DSM 17216).</title>
        <authorList>
            <person name="Sudarsanam P."/>
            <person name="Ley R."/>
            <person name="Guruge J."/>
            <person name="Turnbaugh P.J."/>
            <person name="Mahowald M."/>
            <person name="Liep D."/>
            <person name="Gordon J."/>
        </authorList>
    </citation>
    <scope>NUCLEOTIDE SEQUENCE</scope>
    <source>
        <strain evidence="1">DSM 17216</strain>
    </source>
</reference>
<keyword evidence="2" id="KW-1185">Reference proteome</keyword>
<accession>B0MU61</accession>
<name>B0MU61_9BACT</name>
<gene>
    <name evidence="1" type="ORF">ALIPUT_00179</name>
</gene>
<organism evidence="1 2">
    <name type="scientific">Alistipes putredinis DSM 17216</name>
    <dbReference type="NCBI Taxonomy" id="445970"/>
    <lineage>
        <taxon>Bacteria</taxon>
        <taxon>Pseudomonadati</taxon>
        <taxon>Bacteroidota</taxon>
        <taxon>Bacteroidia</taxon>
        <taxon>Bacteroidales</taxon>
        <taxon>Rikenellaceae</taxon>
        <taxon>Alistipes</taxon>
    </lineage>
</organism>
<reference evidence="1" key="1">
    <citation type="submission" date="2007-10" db="EMBL/GenBank/DDBJ databases">
        <authorList>
            <person name="Fulton L."/>
            <person name="Clifton S."/>
            <person name="Fulton B."/>
            <person name="Xu J."/>
            <person name="Minx P."/>
            <person name="Pepin K.H."/>
            <person name="Johnson M."/>
            <person name="Thiruvilangam P."/>
            <person name="Bhonagiri V."/>
            <person name="Nash W.E."/>
            <person name="Mardis E.R."/>
            <person name="Wilson R.K."/>
        </authorList>
    </citation>
    <scope>NUCLEOTIDE SEQUENCE [LARGE SCALE GENOMIC DNA]</scope>
    <source>
        <strain evidence="1">DSM 17216</strain>
    </source>
</reference>
<protein>
    <submittedName>
        <fullName evidence="1">Uncharacterized protein</fullName>
    </submittedName>
</protein>
<evidence type="ECO:0000313" key="2">
    <source>
        <dbReference type="Proteomes" id="UP000005819"/>
    </source>
</evidence>
<proteinExistence type="predicted"/>
<dbReference type="HOGENOM" id="CLU_3303639_0_0_10"/>